<keyword evidence="5 10" id="KW-0552">Olfaction</keyword>
<accession>A0A9R1T3K5</accession>
<keyword evidence="4 10" id="KW-0812">Transmembrane</keyword>
<evidence type="ECO:0000313" key="12">
    <source>
        <dbReference type="RefSeq" id="XP_011302061.1"/>
    </source>
</evidence>
<feature type="transmembrane region" description="Helical" evidence="10">
    <location>
        <begin position="182"/>
        <end position="199"/>
    </location>
</feature>
<keyword evidence="2" id="KW-1003">Cell membrane</keyword>
<organism evidence="11 12">
    <name type="scientific">Fopius arisanus</name>
    <dbReference type="NCBI Taxonomy" id="64838"/>
    <lineage>
        <taxon>Eukaryota</taxon>
        <taxon>Metazoa</taxon>
        <taxon>Ecdysozoa</taxon>
        <taxon>Arthropoda</taxon>
        <taxon>Hexapoda</taxon>
        <taxon>Insecta</taxon>
        <taxon>Pterygota</taxon>
        <taxon>Neoptera</taxon>
        <taxon>Endopterygota</taxon>
        <taxon>Hymenoptera</taxon>
        <taxon>Apocrita</taxon>
        <taxon>Ichneumonoidea</taxon>
        <taxon>Braconidae</taxon>
        <taxon>Opiinae</taxon>
        <taxon>Fopius</taxon>
    </lineage>
</organism>
<keyword evidence="6 10" id="KW-1133">Transmembrane helix</keyword>
<evidence type="ECO:0000256" key="2">
    <source>
        <dbReference type="ARBA" id="ARBA00022475"/>
    </source>
</evidence>
<proteinExistence type="inferred from homology"/>
<dbReference type="GO" id="GO:0005549">
    <property type="term" value="F:odorant binding"/>
    <property type="evidence" value="ECO:0007669"/>
    <property type="project" value="InterPro"/>
</dbReference>
<evidence type="ECO:0000256" key="3">
    <source>
        <dbReference type="ARBA" id="ARBA00022606"/>
    </source>
</evidence>
<evidence type="ECO:0000256" key="6">
    <source>
        <dbReference type="ARBA" id="ARBA00022989"/>
    </source>
</evidence>
<evidence type="ECO:0000256" key="10">
    <source>
        <dbReference type="RuleBase" id="RU351113"/>
    </source>
</evidence>
<protein>
    <recommendedName>
        <fullName evidence="10">Odorant receptor</fullName>
    </recommendedName>
</protein>
<evidence type="ECO:0000256" key="5">
    <source>
        <dbReference type="ARBA" id="ARBA00022725"/>
    </source>
</evidence>
<dbReference type="PANTHER" id="PTHR21137">
    <property type="entry name" value="ODORANT RECEPTOR"/>
    <property type="match status" value="1"/>
</dbReference>
<keyword evidence="7 10" id="KW-0472">Membrane</keyword>
<name>A0A9R1T3K5_9HYME</name>
<feature type="transmembrane region" description="Helical" evidence="10">
    <location>
        <begin position="323"/>
        <end position="342"/>
    </location>
</feature>
<evidence type="ECO:0000256" key="9">
    <source>
        <dbReference type="ARBA" id="ARBA00023224"/>
    </source>
</evidence>
<dbReference type="InterPro" id="IPR004117">
    <property type="entry name" value="7tm6_olfct_rcpt"/>
</dbReference>
<keyword evidence="3 10" id="KW-0716">Sensory transduction</keyword>
<feature type="transmembrane region" description="Helical" evidence="10">
    <location>
        <begin position="46"/>
        <end position="68"/>
    </location>
</feature>
<evidence type="ECO:0000313" key="11">
    <source>
        <dbReference type="Proteomes" id="UP000694866"/>
    </source>
</evidence>
<evidence type="ECO:0000256" key="7">
    <source>
        <dbReference type="ARBA" id="ARBA00023136"/>
    </source>
</evidence>
<sequence>MRIRRASGKDRVIMSQNAVETLPIRLTKFFLSAAGFTIATTRREKILVDVIVTYSTIALAFACFVTGVDIYNCWGSFYEFVYSFIGFGTCCIVQSKFAVFMVKRKKYLNLMRYTSDILWTRHHTEYGKGVIKDCERQAMYFIVLFTFLAQGVSLCYTVQPILLNIGRNETDRLFPFTFWVDLPIYVSPWFEIAFVVQVLSCYHTSICYFCFDNYLALTNIFITGQFKILKNRLEVLFDADHVNLQEPEGNRRTSWYLTKSRRMNRLVHEYKLCIKQHQLLIDLVDQVEDLYSFINLLQVLVFSFLICLVGYQLILPGNSQMRRILFIVYFGGCFTQLFTFAFTCNNLTLASLDVGEGPWHSKWTTETRWREGRAIVQDLQMIIMRARRPCRLTAYGFFPVTLNTFKSMLSTAFSYLTLMRNSEEDIQG</sequence>
<evidence type="ECO:0000256" key="8">
    <source>
        <dbReference type="ARBA" id="ARBA00023170"/>
    </source>
</evidence>
<comment type="subcellular location">
    <subcellularLocation>
        <location evidence="1 10">Cell membrane</location>
        <topology evidence="1 10">Multi-pass membrane protein</topology>
    </subcellularLocation>
</comment>
<evidence type="ECO:0000256" key="4">
    <source>
        <dbReference type="ARBA" id="ARBA00022692"/>
    </source>
</evidence>
<dbReference type="RefSeq" id="XP_011302061.1">
    <property type="nucleotide sequence ID" value="XM_011303759.1"/>
</dbReference>
<dbReference type="GO" id="GO:0004984">
    <property type="term" value="F:olfactory receptor activity"/>
    <property type="evidence" value="ECO:0007669"/>
    <property type="project" value="InterPro"/>
</dbReference>
<dbReference type="GO" id="GO:0005886">
    <property type="term" value="C:plasma membrane"/>
    <property type="evidence" value="ECO:0007669"/>
    <property type="project" value="UniProtKB-SubCell"/>
</dbReference>
<reference evidence="12" key="1">
    <citation type="submission" date="2025-08" db="UniProtKB">
        <authorList>
            <consortium name="RefSeq"/>
        </authorList>
    </citation>
    <scope>IDENTIFICATION</scope>
    <source>
        <strain evidence="12">USDA-PBARC FA_bdor</strain>
        <tissue evidence="12">Whole organism</tissue>
    </source>
</reference>
<comment type="similarity">
    <text evidence="10">Belongs to the insect chemoreceptor superfamily. Heteromeric odorant receptor channel (TC 1.A.69) family.</text>
</comment>
<dbReference type="KEGG" id="fas:105265930"/>
<dbReference type="GO" id="GO:0007165">
    <property type="term" value="P:signal transduction"/>
    <property type="evidence" value="ECO:0007669"/>
    <property type="project" value="UniProtKB-KW"/>
</dbReference>
<dbReference type="Pfam" id="PF02949">
    <property type="entry name" value="7tm_6"/>
    <property type="match status" value="1"/>
</dbReference>
<keyword evidence="11" id="KW-1185">Reference proteome</keyword>
<dbReference type="OrthoDB" id="8185860at2759"/>
<feature type="transmembrane region" description="Helical" evidence="10">
    <location>
        <begin position="138"/>
        <end position="162"/>
    </location>
</feature>
<dbReference type="PANTHER" id="PTHR21137:SF3">
    <property type="entry name" value="ODORANT RECEPTOR 30A-RELATED"/>
    <property type="match status" value="1"/>
</dbReference>
<feature type="transmembrane region" description="Helical" evidence="10">
    <location>
        <begin position="80"/>
        <end position="102"/>
    </location>
</feature>
<feature type="transmembrane region" description="Helical" evidence="10">
    <location>
        <begin position="290"/>
        <end position="311"/>
    </location>
</feature>
<comment type="caution">
    <text evidence="10">Lacks conserved residue(s) required for the propagation of feature annotation.</text>
</comment>
<dbReference type="GeneID" id="105265930"/>
<dbReference type="AlphaFoldDB" id="A0A9R1T3K5"/>
<gene>
    <name evidence="12" type="primary">LOC105265930</name>
</gene>
<dbReference type="Proteomes" id="UP000694866">
    <property type="component" value="Unplaced"/>
</dbReference>
<keyword evidence="8 10" id="KW-0675">Receptor</keyword>
<evidence type="ECO:0000256" key="1">
    <source>
        <dbReference type="ARBA" id="ARBA00004651"/>
    </source>
</evidence>
<keyword evidence="9 10" id="KW-0807">Transducer</keyword>